<protein>
    <submittedName>
        <fullName evidence="3">Uncharacterized protein</fullName>
    </submittedName>
</protein>
<evidence type="ECO:0000313" key="3">
    <source>
        <dbReference type="WBParaSite" id="PSAMB.scaffold54size92479.g1339.t1"/>
    </source>
</evidence>
<sequence length="126" mass="13522">MEGWRGGAAVRLSGGRRGDDDEDETWREGRKKRGEAAVAAEGGVCPSVSQSAMAQATYECTAAAVVGWLLLACPLTSSRLLGTVASSLQRLFAIFLLHQSIGHLLHTSPIHFHALHSRLNVKDCPE</sequence>
<proteinExistence type="predicted"/>
<keyword evidence="2" id="KW-1185">Reference proteome</keyword>
<dbReference type="AlphaFoldDB" id="A0A914WUZ5"/>
<reference evidence="3" key="1">
    <citation type="submission" date="2022-11" db="UniProtKB">
        <authorList>
            <consortium name="WormBaseParasite"/>
        </authorList>
    </citation>
    <scope>IDENTIFICATION</scope>
</reference>
<dbReference type="Proteomes" id="UP000887566">
    <property type="component" value="Unplaced"/>
</dbReference>
<evidence type="ECO:0000313" key="2">
    <source>
        <dbReference type="Proteomes" id="UP000887566"/>
    </source>
</evidence>
<name>A0A914WUZ5_9BILA</name>
<accession>A0A914WUZ5</accession>
<dbReference type="WBParaSite" id="PSAMB.scaffold54size92479.g1339.t1">
    <property type="protein sequence ID" value="PSAMB.scaffold54size92479.g1339.t1"/>
    <property type="gene ID" value="PSAMB.scaffold54size92479.g1339"/>
</dbReference>
<feature type="region of interest" description="Disordered" evidence="1">
    <location>
        <begin position="1"/>
        <end position="33"/>
    </location>
</feature>
<evidence type="ECO:0000256" key="1">
    <source>
        <dbReference type="SAM" id="MobiDB-lite"/>
    </source>
</evidence>
<organism evidence="2 3">
    <name type="scientific">Plectus sambesii</name>
    <dbReference type="NCBI Taxonomy" id="2011161"/>
    <lineage>
        <taxon>Eukaryota</taxon>
        <taxon>Metazoa</taxon>
        <taxon>Ecdysozoa</taxon>
        <taxon>Nematoda</taxon>
        <taxon>Chromadorea</taxon>
        <taxon>Plectida</taxon>
        <taxon>Plectina</taxon>
        <taxon>Plectoidea</taxon>
        <taxon>Plectidae</taxon>
        <taxon>Plectus</taxon>
    </lineage>
</organism>